<name>A0A165WE22_9AGAM</name>
<feature type="region of interest" description="Disordered" evidence="1">
    <location>
        <begin position="186"/>
        <end position="208"/>
    </location>
</feature>
<organism evidence="2 3">
    <name type="scientific">Athelia psychrophila</name>
    <dbReference type="NCBI Taxonomy" id="1759441"/>
    <lineage>
        <taxon>Eukaryota</taxon>
        <taxon>Fungi</taxon>
        <taxon>Dikarya</taxon>
        <taxon>Basidiomycota</taxon>
        <taxon>Agaricomycotina</taxon>
        <taxon>Agaricomycetes</taxon>
        <taxon>Agaricomycetidae</taxon>
        <taxon>Atheliales</taxon>
        <taxon>Atheliaceae</taxon>
        <taxon>Athelia</taxon>
    </lineage>
</organism>
<reference evidence="2 3" key="1">
    <citation type="journal article" date="2016" name="Mol. Biol. Evol.">
        <title>Comparative Genomics of Early-Diverging Mushroom-Forming Fungi Provides Insights into the Origins of Lignocellulose Decay Capabilities.</title>
        <authorList>
            <person name="Nagy L.G."/>
            <person name="Riley R."/>
            <person name="Tritt A."/>
            <person name="Adam C."/>
            <person name="Daum C."/>
            <person name="Floudas D."/>
            <person name="Sun H."/>
            <person name="Yadav J.S."/>
            <person name="Pangilinan J."/>
            <person name="Larsson K.H."/>
            <person name="Matsuura K."/>
            <person name="Barry K."/>
            <person name="Labutti K."/>
            <person name="Kuo R."/>
            <person name="Ohm R.A."/>
            <person name="Bhattacharya S.S."/>
            <person name="Shirouzu T."/>
            <person name="Yoshinaga Y."/>
            <person name="Martin F.M."/>
            <person name="Grigoriev I.V."/>
            <person name="Hibbett D.S."/>
        </authorList>
    </citation>
    <scope>NUCLEOTIDE SEQUENCE [LARGE SCALE GENOMIC DNA]</scope>
    <source>
        <strain evidence="2 3">CBS 109695</strain>
    </source>
</reference>
<evidence type="ECO:0000313" key="3">
    <source>
        <dbReference type="Proteomes" id="UP000076532"/>
    </source>
</evidence>
<evidence type="ECO:0000313" key="2">
    <source>
        <dbReference type="EMBL" id="KZP07585.1"/>
    </source>
</evidence>
<evidence type="ECO:0000256" key="1">
    <source>
        <dbReference type="SAM" id="MobiDB-lite"/>
    </source>
</evidence>
<dbReference type="AlphaFoldDB" id="A0A165WE22"/>
<accession>A0A165WE22</accession>
<gene>
    <name evidence="2" type="ORF">FIBSPDRAFT_901956</name>
</gene>
<feature type="compositionally biased region" description="Polar residues" evidence="1">
    <location>
        <begin position="198"/>
        <end position="208"/>
    </location>
</feature>
<proteinExistence type="predicted"/>
<dbReference type="EMBL" id="KV417746">
    <property type="protein sequence ID" value="KZP07585.1"/>
    <property type="molecule type" value="Genomic_DNA"/>
</dbReference>
<protein>
    <submittedName>
        <fullName evidence="2">Uncharacterized protein</fullName>
    </submittedName>
</protein>
<dbReference type="Proteomes" id="UP000076532">
    <property type="component" value="Unassembled WGS sequence"/>
</dbReference>
<sequence length="208" mass="24423">MPLEALTGTTVNIWFHSKDLVSIQSSEDSRCEEIQAGNDRRELFDFYRDLRLFFFQLLRNLPLARDRQLFLPNDLASFYALRLELLLQRRNLSVELALDQANLFLVLLTQPSLRLEWLDHRRRVVLYLRDARLFRLEVVQSLLEFLEHCQDLLQLELLGQVAAGVEDTQEYEGLVKVPADTVENEREVARSSHVNRRISGQSEQSRQR</sequence>
<keyword evidence="3" id="KW-1185">Reference proteome</keyword>